<dbReference type="Gene3D" id="3.40.50.300">
    <property type="entry name" value="P-loop containing nucleotide triphosphate hydrolases"/>
    <property type="match status" value="2"/>
</dbReference>
<proteinExistence type="predicted"/>
<evidence type="ECO:0000256" key="5">
    <source>
        <dbReference type="SAM" id="Coils"/>
    </source>
</evidence>
<feature type="region of interest" description="Disordered" evidence="6">
    <location>
        <begin position="422"/>
        <end position="450"/>
    </location>
</feature>
<keyword evidence="4" id="KW-0067">ATP-binding</keyword>
<dbReference type="InterPro" id="IPR027417">
    <property type="entry name" value="P-loop_NTPase"/>
</dbReference>
<feature type="region of interest" description="Disordered" evidence="6">
    <location>
        <begin position="49"/>
        <end position="80"/>
    </location>
</feature>
<protein>
    <submittedName>
        <fullName evidence="8">p-loop containing nucleoside triphosphate hydrolase</fullName>
    </submittedName>
</protein>
<gene>
    <name evidence="8" type="ORF">PPERSA_12445</name>
</gene>
<feature type="coiled-coil region" evidence="5">
    <location>
        <begin position="491"/>
        <end position="558"/>
    </location>
</feature>
<keyword evidence="5" id="KW-0175">Coiled coil</keyword>
<sequence length="1659" mass="195247">MQQNQVQSYVKVNRQLQFDSEYIHKHSQTPFNKNDINSQIKRDQYSNFSSIVGSSSNKNQVQLSEKQQNNEDYPQNSDQQFNYTPKVHIYNKEVILNTQNMNKFSDQNTNTMKNLIEKDPQKYQQKRSVLSEDPRNLYSQKKDQSKNEKKNNYSFQPNPFQPNIHMINNEQQENIPPLNIDIENIDNRKDKFNSTSYTYDAELAKQRSIQRQIKMQKFQMEKPLSINDLGKSQNFQVPQVMNQKRKFTDTQKNLQQEHNDKIPFHKNNQKLFQKFQQKQFRGQYANSNNNSNNNSYILENSFESDNFQQKQSSNFEQNFHKNQNINDSFNNSESSYIIPKIQKKKLDQKDIDKILDLQKEQDKNQFQLHQQNLINKSIEGSCIDNSTIEANNSSFENIQNDLLSISQSLNNSIESQYIPEKIQQKQNQSQKDNNNSQEYVEHNKGQNDNQFLQKQEQFYKKINGKYQHQKKQGLGFNNNKSLKNSNIQFVKNKNSDQNQKQNEQCEKINQQKFVQNCNSQIYNNCNEKKQENKNYIQNEKEEGEIDHQQDQMEQEQNFDDEMMEMKQYFSQNSKQFKEKQPKNSINDEDDLFDSQNKQQHKYNQYEDNEDEESDFYKNNFYEKFNKQKLTQKQKHYAEKNKENMKFYAPYQNNFVKPQRNSYNDYIKKEKTDFYGEQKQKGKNIFVPLYQEGNNSSDNSLPELSLQQQNMVYKYWEERHFNDVNFWIQKAHADLLEDSKQVVSEISSNRHFIYTLTLILRKQDKTDPIIETGTGKSKKEAKRNAFKNLAAQIIFQGYLKYGLKDRRMNKFEDACQKLAIIMNLREPIWADISSMWKYSIERKSLNHLQQYGFQRSESNNPFDIEDSTLMLDEEIKNCQHKMTKNQLDEIIVKEIKKNFFQNIRQIESINNQNSGKYNSQIVQIMPQSYLNPSHIEDKNLQSFLKDQYLARLQNSPQENQQLMPKDPAQYINQLQHQIKSEIINNMFDYLLFCEDLQFALQACELIYTKIYINIQEFKEIHAGNYFLNQRTLITQEQIEIIHKSYLNPTKLGVLQYNTLKGICEVTNQNAGILQVEFNPSESPEVIENKVFQNTGMNTYKDWKFQDEDFCLLVSFFEPSDIHPRLNEKDISQIARYLNNLSYIKDHSDAIPVLKDITEQGRTVEFALFAQIKNITKSGMNLKIQVQPNEQIWQLCKLTNLDNYKNQVQALLDCSKDIKMSHSIQKLILAPPKSNSKYIQNLAETIIEKEAKSQNLKLQVNSFLNKTQYFAILSAVRQITTVIQCPLSSGKSKILVKIVEQWLYSNGLKILIVVKDEETLEQIYTLLNSLNINAVKMCLKGIHKLGQLKTTMNKSRVGIIDKNGSSQFLANSRDFQKVIIMDAQNISEQQTLTFLNKNYKKDNVSNLAKSRGYGLSLYENLIKKGVQPIFVNPMHKENNIIGEFLSLNYYQAKLEIASEQKNTNDAEFSPFKQKIFSQNFKNLLFEKNLVFNEDKIAAVQVPGCEIKYMNSIINISEIKCVVQLVVFLLGHGILTPKDIGIVTPYLQQSKLIYRELRLQAQNNPDLFQQKYQDNNLNIEISTINDNYNTRNFIIFSSVRANKFGDLGLLSDYKILNQLLGKSKKGFILLGDLPTLNFEKSWQVFIQSQIQNNRLYQIDQFE</sequence>
<evidence type="ECO:0000313" key="9">
    <source>
        <dbReference type="Proteomes" id="UP000054937"/>
    </source>
</evidence>
<feature type="compositionally biased region" description="Low complexity" evidence="6">
    <location>
        <begin position="424"/>
        <end position="437"/>
    </location>
</feature>
<dbReference type="GO" id="GO:0016787">
    <property type="term" value="F:hydrolase activity"/>
    <property type="evidence" value="ECO:0007669"/>
    <property type="project" value="UniProtKB-KW"/>
</dbReference>
<comment type="caution">
    <text evidence="8">The sequence shown here is derived from an EMBL/GenBank/DDBJ whole genome shotgun (WGS) entry which is preliminary data.</text>
</comment>
<dbReference type="SUPFAM" id="SSF52540">
    <property type="entry name" value="P-loop containing nucleoside triphosphate hydrolases"/>
    <property type="match status" value="1"/>
</dbReference>
<evidence type="ECO:0000256" key="1">
    <source>
        <dbReference type="ARBA" id="ARBA00022741"/>
    </source>
</evidence>
<dbReference type="GO" id="GO:0005524">
    <property type="term" value="F:ATP binding"/>
    <property type="evidence" value="ECO:0007669"/>
    <property type="project" value="UniProtKB-KW"/>
</dbReference>
<dbReference type="InParanoid" id="A0A0V0QNY8"/>
<dbReference type="InterPro" id="IPR041679">
    <property type="entry name" value="DNA2/NAM7-like_C"/>
</dbReference>
<evidence type="ECO:0000256" key="2">
    <source>
        <dbReference type="ARBA" id="ARBA00022801"/>
    </source>
</evidence>
<keyword evidence="1" id="KW-0547">Nucleotide-binding</keyword>
<evidence type="ECO:0000256" key="3">
    <source>
        <dbReference type="ARBA" id="ARBA00022806"/>
    </source>
</evidence>
<dbReference type="InterPro" id="IPR050534">
    <property type="entry name" value="Coronavir_polyprotein_1ab"/>
</dbReference>
<feature type="compositionally biased region" description="Low complexity" evidence="6">
    <location>
        <begin position="49"/>
        <end position="59"/>
    </location>
</feature>
<dbReference type="CDD" id="cd18808">
    <property type="entry name" value="SF1_C_Upf1"/>
    <property type="match status" value="1"/>
</dbReference>
<evidence type="ECO:0000256" key="6">
    <source>
        <dbReference type="SAM" id="MobiDB-lite"/>
    </source>
</evidence>
<dbReference type="InterPro" id="IPR047187">
    <property type="entry name" value="SF1_C_Upf1"/>
</dbReference>
<dbReference type="GO" id="GO:0043139">
    <property type="term" value="F:5'-3' DNA helicase activity"/>
    <property type="evidence" value="ECO:0007669"/>
    <property type="project" value="TreeGrafter"/>
</dbReference>
<dbReference type="Proteomes" id="UP000054937">
    <property type="component" value="Unassembled WGS sequence"/>
</dbReference>
<reference evidence="8 9" key="1">
    <citation type="journal article" date="2015" name="Sci. Rep.">
        <title>Genome of the facultative scuticociliatosis pathogen Pseudocohnilembus persalinus provides insight into its virulence through horizontal gene transfer.</title>
        <authorList>
            <person name="Xiong J."/>
            <person name="Wang G."/>
            <person name="Cheng J."/>
            <person name="Tian M."/>
            <person name="Pan X."/>
            <person name="Warren A."/>
            <person name="Jiang C."/>
            <person name="Yuan D."/>
            <person name="Miao W."/>
        </authorList>
    </citation>
    <scope>NUCLEOTIDE SEQUENCE [LARGE SCALE GENOMIC DNA]</scope>
    <source>
        <strain evidence="8">36N120E</strain>
    </source>
</reference>
<organism evidence="8 9">
    <name type="scientific">Pseudocohnilembus persalinus</name>
    <name type="common">Ciliate</name>
    <dbReference type="NCBI Taxonomy" id="266149"/>
    <lineage>
        <taxon>Eukaryota</taxon>
        <taxon>Sar</taxon>
        <taxon>Alveolata</taxon>
        <taxon>Ciliophora</taxon>
        <taxon>Intramacronucleata</taxon>
        <taxon>Oligohymenophorea</taxon>
        <taxon>Scuticociliatia</taxon>
        <taxon>Philasterida</taxon>
        <taxon>Pseudocohnilembidae</taxon>
        <taxon>Pseudocohnilembus</taxon>
    </lineage>
</organism>
<dbReference type="Pfam" id="PF13087">
    <property type="entry name" value="AAA_12"/>
    <property type="match status" value="1"/>
</dbReference>
<keyword evidence="9" id="KW-1185">Reference proteome</keyword>
<feature type="region of interest" description="Disordered" evidence="6">
    <location>
        <begin position="116"/>
        <end position="160"/>
    </location>
</feature>
<name>A0A0V0QNY8_PSEPJ</name>
<dbReference type="EMBL" id="LDAU01000122">
    <property type="protein sequence ID" value="KRX03998.1"/>
    <property type="molecule type" value="Genomic_DNA"/>
</dbReference>
<feature type="region of interest" description="Disordered" evidence="6">
    <location>
        <begin position="573"/>
        <end position="612"/>
    </location>
</feature>
<feature type="compositionally biased region" description="Basic and acidic residues" evidence="6">
    <location>
        <begin position="129"/>
        <end position="151"/>
    </location>
</feature>
<evidence type="ECO:0000256" key="4">
    <source>
        <dbReference type="ARBA" id="ARBA00022840"/>
    </source>
</evidence>
<feature type="domain" description="DNA2/NAM7 helicase-like C-terminal" evidence="7">
    <location>
        <begin position="1412"/>
        <end position="1629"/>
    </location>
</feature>
<keyword evidence="2 8" id="KW-0378">Hydrolase</keyword>
<keyword evidence="3" id="KW-0347">Helicase</keyword>
<dbReference type="PANTHER" id="PTHR43788:SF13">
    <property type="entry name" value="REGULATOR OF NONSENSE TRANSCRIPTS 1"/>
    <property type="match status" value="1"/>
</dbReference>
<dbReference type="PANTHER" id="PTHR43788">
    <property type="entry name" value="DNA2/NAM7 HELICASE FAMILY MEMBER"/>
    <property type="match status" value="1"/>
</dbReference>
<accession>A0A0V0QNY8</accession>
<feature type="compositionally biased region" description="Polar residues" evidence="6">
    <location>
        <begin position="60"/>
        <end position="80"/>
    </location>
</feature>
<evidence type="ECO:0000313" key="8">
    <source>
        <dbReference type="EMBL" id="KRX03998.1"/>
    </source>
</evidence>
<evidence type="ECO:0000259" key="7">
    <source>
        <dbReference type="Pfam" id="PF13087"/>
    </source>
</evidence>